<proteinExistence type="predicted"/>
<evidence type="ECO:0000313" key="2">
    <source>
        <dbReference type="Proteomes" id="UP000827976"/>
    </source>
</evidence>
<sequence>MGFQIDPNFIQAAEHRPKSTISDAGGIPLIDLSPLLHHQIPSDPSDPAIPDEISNLIAQIGEACKNWGFFQVVNHGVEVELLERVEAVAREFFALPAEEKRKVKKREVNPMGYYDEEHTKNVRDWREVFDFTVTELETTSLRLENQWPENPPEMRKACEEYVEDVKKLAYKLLELIAMSLNLPAKRLNEFFEDSISYTRLNHYNPCPSPDLVLGLGRHKDGGAVTILFQDEVGGLDVKRKVDGEWVRVKPVHDSFIVNIGDVMQVWSNDKYESVEHRVSVNSEKERFSIPFFFNPAASTNVKPLEELVSEDNPPKYHEYNWGDFFKCRRDSNFQKSEKENLQIYHFKRV</sequence>
<dbReference type="Proteomes" id="UP000827976">
    <property type="component" value="Chromosome 15"/>
</dbReference>
<gene>
    <name evidence="1" type="ORF">IHE45_15G024500</name>
</gene>
<comment type="caution">
    <text evidence="1">The sequence shown here is derived from an EMBL/GenBank/DDBJ whole genome shotgun (WGS) entry which is preliminary data.</text>
</comment>
<keyword evidence="1" id="KW-0560">Oxidoreductase</keyword>
<dbReference type="EMBL" id="CM037025">
    <property type="protein sequence ID" value="KAH7660888.1"/>
    <property type="molecule type" value="Genomic_DNA"/>
</dbReference>
<reference evidence="2" key="1">
    <citation type="journal article" date="2022" name="Nat. Commun.">
        <title>Chromosome evolution and the genetic basis of agronomically important traits in greater yam.</title>
        <authorList>
            <person name="Bredeson J.V."/>
            <person name="Lyons J.B."/>
            <person name="Oniyinde I.O."/>
            <person name="Okereke N.R."/>
            <person name="Kolade O."/>
            <person name="Nnabue I."/>
            <person name="Nwadili C.O."/>
            <person name="Hribova E."/>
            <person name="Parker M."/>
            <person name="Nwogha J."/>
            <person name="Shu S."/>
            <person name="Carlson J."/>
            <person name="Kariba R."/>
            <person name="Muthemba S."/>
            <person name="Knop K."/>
            <person name="Barton G.J."/>
            <person name="Sherwood A.V."/>
            <person name="Lopez-Montes A."/>
            <person name="Asiedu R."/>
            <person name="Jamnadass R."/>
            <person name="Muchugi A."/>
            <person name="Goodstein D."/>
            <person name="Egesi C.N."/>
            <person name="Featherston J."/>
            <person name="Asfaw A."/>
            <person name="Simpson G.G."/>
            <person name="Dolezel J."/>
            <person name="Hendre P.S."/>
            <person name="Van Deynze A."/>
            <person name="Kumar P.L."/>
            <person name="Obidiegwu J.E."/>
            <person name="Bhattacharjee R."/>
            <person name="Rokhsar D.S."/>
        </authorList>
    </citation>
    <scope>NUCLEOTIDE SEQUENCE [LARGE SCALE GENOMIC DNA]</scope>
    <source>
        <strain evidence="2">cv. TDa95/00328</strain>
    </source>
</reference>
<organism evidence="1 2">
    <name type="scientific">Dioscorea alata</name>
    <name type="common">Purple yam</name>
    <dbReference type="NCBI Taxonomy" id="55571"/>
    <lineage>
        <taxon>Eukaryota</taxon>
        <taxon>Viridiplantae</taxon>
        <taxon>Streptophyta</taxon>
        <taxon>Embryophyta</taxon>
        <taxon>Tracheophyta</taxon>
        <taxon>Spermatophyta</taxon>
        <taxon>Magnoliopsida</taxon>
        <taxon>Liliopsida</taxon>
        <taxon>Dioscoreales</taxon>
        <taxon>Dioscoreaceae</taxon>
        <taxon>Dioscorea</taxon>
    </lineage>
</organism>
<keyword evidence="2" id="KW-1185">Reference proteome</keyword>
<accession>A0ACB7UKH6</accession>
<protein>
    <submittedName>
        <fullName evidence="1">Codeine 3-O-demethylase protein</fullName>
        <ecNumber evidence="1">1.14.11.32</ecNumber>
    </submittedName>
</protein>
<evidence type="ECO:0000313" key="1">
    <source>
        <dbReference type="EMBL" id="KAH7660888.1"/>
    </source>
</evidence>
<dbReference type="EC" id="1.14.11.32" evidence="1"/>
<name>A0ACB7UKH6_DIOAL</name>